<evidence type="ECO:0000256" key="1">
    <source>
        <dbReference type="ARBA" id="ARBA00007378"/>
    </source>
</evidence>
<evidence type="ECO:0000256" key="2">
    <source>
        <dbReference type="SAM" id="MobiDB-lite"/>
    </source>
</evidence>
<dbReference type="InterPro" id="IPR003718">
    <property type="entry name" value="OsmC/Ohr_fam"/>
</dbReference>
<dbReference type="Pfam" id="PF02566">
    <property type="entry name" value="OsmC"/>
    <property type="match status" value="1"/>
</dbReference>
<proteinExistence type="inferred from homology"/>
<gene>
    <name evidence="3" type="ORF">XsacCFBP4641_05345</name>
</gene>
<reference evidence="3 4" key="1">
    <citation type="submission" date="2016-08" db="EMBL/GenBank/DDBJ databases">
        <authorList>
            <person name="Seilhamer J.J."/>
        </authorList>
    </citation>
    <scope>NUCLEOTIDE SEQUENCE [LARGE SCALE GENOMIC DNA]</scope>
    <source>
        <strain evidence="3 4">CFBP4641</strain>
    </source>
</reference>
<accession>A0A2P5Z6C7</accession>
<comment type="similarity">
    <text evidence="1">Belongs to the OsmC/Ohr family.</text>
</comment>
<dbReference type="PANTHER" id="PTHR33797">
    <property type="entry name" value="ORGANIC HYDROPEROXIDE RESISTANCE PROTEIN-LIKE"/>
    <property type="match status" value="1"/>
</dbReference>
<sequence>MASPTTIAYTATATATGGRDGRAATPDKALDVKLSTPRELGGAGGDGTNPEQLFAAGYSACFIGALKFVAGQEKVKLPAEPSIEGHVGIGQIPGGFGIAVELRIAVPGLERATLESLVEKAHQVCPYSNATRGNIDVKLVVLD</sequence>
<dbReference type="Gene3D" id="3.30.300.20">
    <property type="match status" value="1"/>
</dbReference>
<dbReference type="AlphaFoldDB" id="A0A2P5Z6C7"/>
<dbReference type="EMBL" id="MDEK01000004">
    <property type="protein sequence ID" value="PPU83800.1"/>
    <property type="molecule type" value="Genomic_DNA"/>
</dbReference>
<dbReference type="NCBIfam" id="TIGR03561">
    <property type="entry name" value="organ_hyd_perox"/>
    <property type="match status" value="1"/>
</dbReference>
<dbReference type="SUPFAM" id="SSF82784">
    <property type="entry name" value="OsmC-like"/>
    <property type="match status" value="1"/>
</dbReference>
<evidence type="ECO:0000313" key="4">
    <source>
        <dbReference type="Proteomes" id="UP000247346"/>
    </source>
</evidence>
<dbReference type="Proteomes" id="UP000247346">
    <property type="component" value="Unassembled WGS sequence"/>
</dbReference>
<feature type="region of interest" description="Disordered" evidence="2">
    <location>
        <begin position="16"/>
        <end position="46"/>
    </location>
</feature>
<dbReference type="STRING" id="56458.SB85_11665"/>
<comment type="caution">
    <text evidence="3">The sequence shown here is derived from an EMBL/GenBank/DDBJ whole genome shotgun (WGS) entry which is preliminary data.</text>
</comment>
<dbReference type="InterPro" id="IPR019953">
    <property type="entry name" value="OHR"/>
</dbReference>
<name>A0A2P5Z6C7_9XANT</name>
<dbReference type="GeneID" id="93877260"/>
<dbReference type="InterPro" id="IPR036102">
    <property type="entry name" value="OsmC/Ohrsf"/>
</dbReference>
<dbReference type="PANTHER" id="PTHR33797:SF2">
    <property type="entry name" value="ORGANIC HYDROPEROXIDE RESISTANCE PROTEIN-LIKE"/>
    <property type="match status" value="1"/>
</dbReference>
<dbReference type="GO" id="GO:0006979">
    <property type="term" value="P:response to oxidative stress"/>
    <property type="evidence" value="ECO:0007669"/>
    <property type="project" value="InterPro"/>
</dbReference>
<organism evidence="3 4">
    <name type="scientific">Xanthomonas sacchari</name>
    <dbReference type="NCBI Taxonomy" id="56458"/>
    <lineage>
        <taxon>Bacteria</taxon>
        <taxon>Pseudomonadati</taxon>
        <taxon>Pseudomonadota</taxon>
        <taxon>Gammaproteobacteria</taxon>
        <taxon>Lysobacterales</taxon>
        <taxon>Lysobacteraceae</taxon>
        <taxon>Xanthomonas</taxon>
    </lineage>
</organism>
<dbReference type="InterPro" id="IPR015946">
    <property type="entry name" value="KH_dom-like_a/b"/>
</dbReference>
<dbReference type="Gene3D" id="2.20.25.10">
    <property type="match status" value="1"/>
</dbReference>
<dbReference type="OrthoDB" id="9797508at2"/>
<evidence type="ECO:0000313" key="3">
    <source>
        <dbReference type="EMBL" id="PPU83800.1"/>
    </source>
</evidence>
<dbReference type="RefSeq" id="WP_010342071.1">
    <property type="nucleotide sequence ID" value="NZ_CP132343.1"/>
</dbReference>
<protein>
    <submittedName>
        <fullName evidence="3">Organic hydroperoxide resistance protein</fullName>
    </submittedName>
</protein>